<keyword evidence="1 3" id="KW-0808">Transferase</keyword>
<reference evidence="3 4" key="1">
    <citation type="submission" date="2016-10" db="EMBL/GenBank/DDBJ databases">
        <authorList>
            <person name="de Groot N.N."/>
        </authorList>
    </citation>
    <scope>NUCLEOTIDE SEQUENCE [LARGE SCALE GENOMIC DNA]</scope>
    <source>
        <strain evidence="3 4">CGMCC 1.7056</strain>
    </source>
</reference>
<proteinExistence type="predicted"/>
<name>A0A1I1EDF5_9ACTN</name>
<dbReference type="GO" id="GO:0070567">
    <property type="term" value="F:cytidylyltransferase activity"/>
    <property type="evidence" value="ECO:0007669"/>
    <property type="project" value="InterPro"/>
</dbReference>
<organism evidence="3 4">
    <name type="scientific">Nocardioides terrae</name>
    <dbReference type="NCBI Taxonomy" id="574651"/>
    <lineage>
        <taxon>Bacteria</taxon>
        <taxon>Bacillati</taxon>
        <taxon>Actinomycetota</taxon>
        <taxon>Actinomycetes</taxon>
        <taxon>Propionibacteriales</taxon>
        <taxon>Nocardioidaceae</taxon>
        <taxon>Nocardioides</taxon>
    </lineage>
</organism>
<keyword evidence="4" id="KW-1185">Reference proteome</keyword>
<dbReference type="Proteomes" id="UP000198832">
    <property type="component" value="Unassembled WGS sequence"/>
</dbReference>
<evidence type="ECO:0000313" key="4">
    <source>
        <dbReference type="Proteomes" id="UP000198832"/>
    </source>
</evidence>
<dbReference type="InterPro" id="IPR029044">
    <property type="entry name" value="Nucleotide-diphossugar_trans"/>
</dbReference>
<dbReference type="AlphaFoldDB" id="A0A1I1EDF5"/>
<keyword evidence="2 3" id="KW-0548">Nucleotidyltransferase</keyword>
<sequence length="189" mass="19761">MTTDPYDVTPPPSLGTVVETERGSLPFALIHGEALVACASWALGEAGVTPFDLGTTWAGLVDSGEPVVLHDALCPMTPAAFLAECVVASEERSAVVIGVRPVTDTVKQVEDGYVGSTIDRDALVVVTSPIVLPPEVVEALDGLPSYDFAELAAALAARFPVVTVEAPPESRRVGSLDDVRLLEAQTRPV</sequence>
<dbReference type="EMBL" id="FOLB01000002">
    <property type="protein sequence ID" value="SFB84806.1"/>
    <property type="molecule type" value="Genomic_DNA"/>
</dbReference>
<evidence type="ECO:0000256" key="1">
    <source>
        <dbReference type="ARBA" id="ARBA00022679"/>
    </source>
</evidence>
<gene>
    <name evidence="3" type="ORF">SAMN04487968_10221</name>
</gene>
<protein>
    <submittedName>
        <fullName evidence="3">2-C-methyl-D-erythritol 4-phosphate cytidylyltransferase</fullName>
    </submittedName>
</protein>
<evidence type="ECO:0000256" key="2">
    <source>
        <dbReference type="ARBA" id="ARBA00022695"/>
    </source>
</evidence>
<dbReference type="OrthoDB" id="5186007at2"/>
<dbReference type="Pfam" id="PF01128">
    <property type="entry name" value="IspD"/>
    <property type="match status" value="1"/>
</dbReference>
<dbReference type="SUPFAM" id="SSF53448">
    <property type="entry name" value="Nucleotide-diphospho-sugar transferases"/>
    <property type="match status" value="1"/>
</dbReference>
<dbReference type="Gene3D" id="3.90.550.10">
    <property type="entry name" value="Spore Coat Polysaccharide Biosynthesis Protein SpsA, Chain A"/>
    <property type="match status" value="1"/>
</dbReference>
<dbReference type="STRING" id="574651.SAMN04487968_10221"/>
<accession>A0A1I1EDF5</accession>
<evidence type="ECO:0000313" key="3">
    <source>
        <dbReference type="EMBL" id="SFB84806.1"/>
    </source>
</evidence>
<dbReference type="InterPro" id="IPR034683">
    <property type="entry name" value="IspD/TarI"/>
</dbReference>
<dbReference type="RefSeq" id="WP_091120061.1">
    <property type="nucleotide sequence ID" value="NZ_FOLB01000002.1"/>
</dbReference>